<keyword evidence="5 7" id="KW-0443">Lipid metabolism</keyword>
<evidence type="ECO:0000256" key="7">
    <source>
        <dbReference type="HAMAP-Rule" id="MF_01217"/>
    </source>
</evidence>
<sequence length="139" mass="14741">MRTPMLVNTAAFATTVAVAVALSNGPAMADEHTFEKVVPAVVGTTTTPHHVPVGEDGRSTQTATVEERVKKVIADQLEVPEDRVVNTASLTEDLGADDLALSELALALEEEFGIRIPDEDIDSFTTVQSVIDLVEGKLA</sequence>
<keyword evidence="2 7" id="KW-0444">Lipid biosynthesis</keyword>
<proteinExistence type="inferred from homology"/>
<dbReference type="EMBL" id="JACCFS010000001">
    <property type="protein sequence ID" value="NYJ34512.1"/>
    <property type="molecule type" value="Genomic_DNA"/>
</dbReference>
<evidence type="ECO:0000313" key="13">
    <source>
        <dbReference type="Proteomes" id="UP000572051"/>
    </source>
</evidence>
<comment type="PTM">
    <text evidence="7">4'-phosphopantetheine is transferred from CoA to a specific serine of apo-ACP by AcpS. This modification is essential for activity because fatty acids are bound in thioester linkage to the sulfhydryl of the prosthetic group.</text>
</comment>
<evidence type="ECO:0000256" key="2">
    <source>
        <dbReference type="ARBA" id="ARBA00022516"/>
    </source>
</evidence>
<evidence type="ECO:0000256" key="3">
    <source>
        <dbReference type="ARBA" id="ARBA00022553"/>
    </source>
</evidence>
<dbReference type="UniPathway" id="UPA00094"/>
<dbReference type="PROSITE" id="PS50075">
    <property type="entry name" value="CARRIER"/>
    <property type="match status" value="1"/>
</dbReference>
<feature type="domain" description="Carrier" evidence="11">
    <location>
        <begin position="63"/>
        <end position="138"/>
    </location>
</feature>
<comment type="PTM">
    <text evidence="9">4'-phosphopantetheine is transferred from CoA to a specific serine of apo-ACP by acpS.</text>
</comment>
<evidence type="ECO:0000313" key="12">
    <source>
        <dbReference type="EMBL" id="NYJ34512.1"/>
    </source>
</evidence>
<evidence type="ECO:0000256" key="10">
    <source>
        <dbReference type="SAM" id="SignalP"/>
    </source>
</evidence>
<dbReference type="AlphaFoldDB" id="A0A7Z0EMB0"/>
<dbReference type="PANTHER" id="PTHR20863:SF76">
    <property type="entry name" value="CARRIER DOMAIN-CONTAINING PROTEIN"/>
    <property type="match status" value="1"/>
</dbReference>
<dbReference type="SUPFAM" id="SSF47336">
    <property type="entry name" value="ACP-like"/>
    <property type="match status" value="1"/>
</dbReference>
<evidence type="ECO:0000256" key="4">
    <source>
        <dbReference type="ARBA" id="ARBA00022832"/>
    </source>
</evidence>
<evidence type="ECO:0000256" key="8">
    <source>
        <dbReference type="NCBIfam" id="TIGR00517"/>
    </source>
</evidence>
<dbReference type="GO" id="GO:0000035">
    <property type="term" value="F:acyl binding"/>
    <property type="evidence" value="ECO:0007669"/>
    <property type="project" value="TreeGrafter"/>
</dbReference>
<keyword evidence="1 7" id="KW-0596">Phosphopantetheine</keyword>
<dbReference type="InterPro" id="IPR036736">
    <property type="entry name" value="ACP-like_sf"/>
</dbReference>
<dbReference type="NCBIfam" id="NF002148">
    <property type="entry name" value="PRK00982.1-2"/>
    <property type="match status" value="1"/>
</dbReference>
<dbReference type="GO" id="GO:0000036">
    <property type="term" value="F:acyl carrier activity"/>
    <property type="evidence" value="ECO:0007669"/>
    <property type="project" value="UniProtKB-UniRule"/>
</dbReference>
<dbReference type="HAMAP" id="MF_01217">
    <property type="entry name" value="Acyl_carrier"/>
    <property type="match status" value="1"/>
</dbReference>
<dbReference type="NCBIfam" id="TIGR00517">
    <property type="entry name" value="acyl_carrier"/>
    <property type="match status" value="1"/>
</dbReference>
<keyword evidence="6 7" id="KW-0275">Fatty acid biosynthesis</keyword>
<evidence type="ECO:0000256" key="1">
    <source>
        <dbReference type="ARBA" id="ARBA00022450"/>
    </source>
</evidence>
<keyword evidence="3 7" id="KW-0597">Phosphoprotein</keyword>
<comment type="caution">
    <text evidence="7">Lacks conserved residue(s) required for the propagation of feature annotation.</text>
</comment>
<comment type="caution">
    <text evidence="12">The sequence shown here is derived from an EMBL/GenBank/DDBJ whole genome shotgun (WGS) entry which is preliminary data.</text>
</comment>
<dbReference type="InterPro" id="IPR009081">
    <property type="entry name" value="PP-bd_ACP"/>
</dbReference>
<evidence type="ECO:0000259" key="11">
    <source>
        <dbReference type="PROSITE" id="PS50075"/>
    </source>
</evidence>
<dbReference type="PANTHER" id="PTHR20863">
    <property type="entry name" value="ACYL CARRIER PROTEIN"/>
    <property type="match status" value="1"/>
</dbReference>
<dbReference type="InterPro" id="IPR003231">
    <property type="entry name" value="ACP"/>
</dbReference>
<gene>
    <name evidence="7" type="primary">acpP</name>
    <name evidence="12" type="ORF">HNR10_002393</name>
</gene>
<accession>A0A7Z0EMB0</accession>
<dbReference type="GO" id="GO:0016020">
    <property type="term" value="C:membrane"/>
    <property type="evidence" value="ECO:0007669"/>
    <property type="project" value="GOC"/>
</dbReference>
<feature type="signal peptide" evidence="10">
    <location>
        <begin position="1"/>
        <end position="29"/>
    </location>
</feature>
<comment type="subcellular location">
    <subcellularLocation>
        <location evidence="7">Cytoplasm</location>
    </subcellularLocation>
</comment>
<keyword evidence="7" id="KW-0963">Cytoplasm</keyword>
<dbReference type="Pfam" id="PF00550">
    <property type="entry name" value="PP-binding"/>
    <property type="match status" value="1"/>
</dbReference>
<comment type="function">
    <text evidence="7 9">Carrier of the growing fatty acid chain in fatty acid biosynthesis.</text>
</comment>
<evidence type="ECO:0000256" key="5">
    <source>
        <dbReference type="ARBA" id="ARBA00023098"/>
    </source>
</evidence>
<keyword evidence="10" id="KW-0732">Signal</keyword>
<dbReference type="GO" id="GO:0009245">
    <property type="term" value="P:lipid A biosynthetic process"/>
    <property type="evidence" value="ECO:0007669"/>
    <property type="project" value="TreeGrafter"/>
</dbReference>
<reference evidence="12 13" key="1">
    <citation type="submission" date="2020-07" db="EMBL/GenBank/DDBJ databases">
        <title>Sequencing the genomes of 1000 actinobacteria strains.</title>
        <authorList>
            <person name="Klenk H.-P."/>
        </authorList>
    </citation>
    <scope>NUCLEOTIDE SEQUENCE [LARGE SCALE GENOMIC DNA]</scope>
    <source>
        <strain evidence="12 13">DSM 44442</strain>
    </source>
</reference>
<comment type="pathway">
    <text evidence="7 9">Lipid metabolism; fatty acid biosynthesis.</text>
</comment>
<organism evidence="12 13">
    <name type="scientific">Nocardiopsis aegyptia</name>
    <dbReference type="NCBI Taxonomy" id="220378"/>
    <lineage>
        <taxon>Bacteria</taxon>
        <taxon>Bacillati</taxon>
        <taxon>Actinomycetota</taxon>
        <taxon>Actinomycetes</taxon>
        <taxon>Streptosporangiales</taxon>
        <taxon>Nocardiopsidaceae</taxon>
        <taxon>Nocardiopsis</taxon>
    </lineage>
</organism>
<keyword evidence="4 7" id="KW-0276">Fatty acid metabolism</keyword>
<name>A0A7Z0EMB0_9ACTN</name>
<evidence type="ECO:0000256" key="6">
    <source>
        <dbReference type="ARBA" id="ARBA00023160"/>
    </source>
</evidence>
<dbReference type="Proteomes" id="UP000572051">
    <property type="component" value="Unassembled WGS sequence"/>
</dbReference>
<evidence type="ECO:0000256" key="9">
    <source>
        <dbReference type="RuleBase" id="RU003545"/>
    </source>
</evidence>
<dbReference type="GO" id="GO:0005829">
    <property type="term" value="C:cytosol"/>
    <property type="evidence" value="ECO:0007669"/>
    <property type="project" value="TreeGrafter"/>
</dbReference>
<dbReference type="Gene3D" id="1.10.1200.10">
    <property type="entry name" value="ACP-like"/>
    <property type="match status" value="1"/>
</dbReference>
<comment type="similarity">
    <text evidence="7">Belongs to the acyl carrier protein (ACP) family.</text>
</comment>
<feature type="chain" id="PRO_5031542474" description="Acyl carrier protein" evidence="10">
    <location>
        <begin position="30"/>
        <end position="139"/>
    </location>
</feature>
<protein>
    <recommendedName>
        <fullName evidence="7 8">Acyl carrier protein</fullName>
        <shortName evidence="7">ACP</shortName>
    </recommendedName>
</protein>
<keyword evidence="13" id="KW-1185">Reference proteome</keyword>